<dbReference type="InterPro" id="IPR003593">
    <property type="entry name" value="AAA+_ATPase"/>
</dbReference>
<dbReference type="EMBL" id="QRDL01000006">
    <property type="protein sequence ID" value="RED01283.1"/>
    <property type="molecule type" value="Genomic_DNA"/>
</dbReference>
<dbReference type="PANTHER" id="PTHR43581">
    <property type="entry name" value="ATP/GTP PHOSPHATASE"/>
    <property type="match status" value="1"/>
</dbReference>
<dbReference type="Pfam" id="PF13175">
    <property type="entry name" value="AAA_15"/>
    <property type="match status" value="1"/>
</dbReference>
<protein>
    <submittedName>
        <fullName evidence="2">AAA ATPase-like protein</fullName>
    </submittedName>
</protein>
<dbReference type="PANTHER" id="PTHR43581:SF2">
    <property type="entry name" value="EXCINUCLEASE ATPASE SUBUNIT"/>
    <property type="match status" value="1"/>
</dbReference>
<evidence type="ECO:0000313" key="2">
    <source>
        <dbReference type="EMBL" id="RED01283.1"/>
    </source>
</evidence>
<comment type="caution">
    <text evidence="2">The sequence shown here is derived from an EMBL/GenBank/DDBJ whole genome shotgun (WGS) entry which is preliminary data.</text>
</comment>
<organism evidence="2 3">
    <name type="scientific">Ectopseudomonas oleovorans</name>
    <name type="common">Pseudomonas oleovorans</name>
    <dbReference type="NCBI Taxonomy" id="301"/>
    <lineage>
        <taxon>Bacteria</taxon>
        <taxon>Pseudomonadati</taxon>
        <taxon>Pseudomonadota</taxon>
        <taxon>Gammaproteobacteria</taxon>
        <taxon>Pseudomonadales</taxon>
        <taxon>Pseudomonadaceae</taxon>
        <taxon>Ectopseudomonas</taxon>
    </lineage>
</organism>
<dbReference type="RefSeq" id="WP_115946752.1">
    <property type="nucleotide sequence ID" value="NZ_QRDL01000006.1"/>
</dbReference>
<dbReference type="Gene3D" id="3.40.50.300">
    <property type="entry name" value="P-loop containing nucleotide triphosphate hydrolases"/>
    <property type="match status" value="1"/>
</dbReference>
<dbReference type="InterPro" id="IPR051396">
    <property type="entry name" value="Bact_Antivir_Def_Nuclease"/>
</dbReference>
<dbReference type="Proteomes" id="UP000256988">
    <property type="component" value="Unassembled WGS sequence"/>
</dbReference>
<dbReference type="AlphaFoldDB" id="A0A3D9EDT7"/>
<reference evidence="2 3" key="1">
    <citation type="submission" date="2018-07" db="EMBL/GenBank/DDBJ databases">
        <title>Genome sequencing of rice bacterial endophytes.</title>
        <authorList>
            <person name="Venturi V."/>
        </authorList>
    </citation>
    <scope>NUCLEOTIDE SEQUENCE [LARGE SCALE GENOMIC DNA]</scope>
    <source>
        <strain evidence="2 3">AG1002</strain>
    </source>
</reference>
<sequence length="519" mass="58047">MKYRESNKDRELRSWFSNDYTKSFLRRIVLVEGSLRGVNSLDISLSYPITAFAGVNGSGKSTILAMACCAYHASSGGFKLPKRRRSYFTFSDFFIQHVDEVPPEGIEIKYTVAYNNWKPNPNVPQGIGLGVQVRKKKKGGKWNDYAIRIKKCVVFLGIERIVPHIERSQSRSYLRAFADVKPKGWEGKVKDAVGYILGKNYEDFRYLEYSKYSLPVVKVDGITYSGFNMGAGENALFEIFHAIYACGGNSLLVMDEIELGLHAKAQKRLMEKLKEVCKSSSTQIICTTHSKEVFESLPDDARFYVENIAGKTKITAGISSDFAFSKMGAKNQIELFVFVEDEVAKAVINSILPAAIRCRVQVSVIGSAAAIARQLAAHYARGDERSIVAIFDGDQKIRELENIKHAKSMAENNEPEFEEWLKSCISYLPGDTWPEAMIVQKCKQIPAEISKVLALESADEADALLEAGLQAGKHKEFYEVGVGVGLDKVICMNKLVDVFASNFNAELEYLLLFLKDKLD</sequence>
<dbReference type="SUPFAM" id="SSF52540">
    <property type="entry name" value="P-loop containing nucleoside triphosphate hydrolases"/>
    <property type="match status" value="1"/>
</dbReference>
<feature type="domain" description="AAA+ ATPase" evidence="1">
    <location>
        <begin position="46"/>
        <end position="309"/>
    </location>
</feature>
<evidence type="ECO:0000313" key="3">
    <source>
        <dbReference type="Proteomes" id="UP000256988"/>
    </source>
</evidence>
<dbReference type="SMART" id="SM00382">
    <property type="entry name" value="AAA"/>
    <property type="match status" value="1"/>
</dbReference>
<accession>A0A3D9EDT7</accession>
<dbReference type="InterPro" id="IPR027417">
    <property type="entry name" value="P-loop_NTPase"/>
</dbReference>
<gene>
    <name evidence="2" type="ORF">DFO60_4125</name>
</gene>
<dbReference type="InterPro" id="IPR041685">
    <property type="entry name" value="AAA_GajA/Old/RecF-like"/>
</dbReference>
<name>A0A3D9EDT7_ECTOL</name>
<proteinExistence type="predicted"/>
<evidence type="ECO:0000259" key="1">
    <source>
        <dbReference type="SMART" id="SM00382"/>
    </source>
</evidence>